<dbReference type="PANTHER" id="PTHR47592">
    <property type="entry name" value="PBF68 PROTEIN"/>
    <property type="match status" value="1"/>
</dbReference>
<dbReference type="InterPro" id="IPR036397">
    <property type="entry name" value="RNaseH_sf"/>
</dbReference>
<dbReference type="InterPro" id="IPR025724">
    <property type="entry name" value="GAG-pre-integrase_dom"/>
</dbReference>
<evidence type="ECO:0000256" key="2">
    <source>
        <dbReference type="PROSITE-ProRule" id="PRU00047"/>
    </source>
</evidence>
<dbReference type="EMBL" id="JARYMX010000006">
    <property type="protein sequence ID" value="KAJ9543763.1"/>
    <property type="molecule type" value="Genomic_DNA"/>
</dbReference>
<evidence type="ECO:0000259" key="4">
    <source>
        <dbReference type="PROSITE" id="PS50158"/>
    </source>
</evidence>
<dbReference type="CDD" id="cd09272">
    <property type="entry name" value="RNase_HI_RT_Ty1"/>
    <property type="match status" value="1"/>
</dbReference>
<keyword evidence="1" id="KW-0645">Protease</keyword>
<keyword evidence="1" id="KW-0064">Aspartyl protease</keyword>
<evidence type="ECO:0000313" key="6">
    <source>
        <dbReference type="EMBL" id="KAJ9543763.1"/>
    </source>
</evidence>
<dbReference type="Gene3D" id="4.10.60.10">
    <property type="entry name" value="Zinc finger, CCHC-type"/>
    <property type="match status" value="1"/>
</dbReference>
<feature type="domain" description="CCHC-type" evidence="4">
    <location>
        <begin position="281"/>
        <end position="297"/>
    </location>
</feature>
<keyword evidence="7" id="KW-1185">Reference proteome</keyword>
<evidence type="ECO:0000313" key="7">
    <source>
        <dbReference type="Proteomes" id="UP001172457"/>
    </source>
</evidence>
<dbReference type="InterPro" id="IPR043502">
    <property type="entry name" value="DNA/RNA_pol_sf"/>
</dbReference>
<dbReference type="Gene3D" id="3.30.420.10">
    <property type="entry name" value="Ribonuclease H-like superfamily/Ribonuclease H"/>
    <property type="match status" value="1"/>
</dbReference>
<dbReference type="Proteomes" id="UP001172457">
    <property type="component" value="Chromosome 6"/>
</dbReference>
<dbReference type="Pfam" id="PF14223">
    <property type="entry name" value="Retrotran_gag_2"/>
    <property type="match status" value="1"/>
</dbReference>
<organism evidence="6 7">
    <name type="scientific">Centaurea solstitialis</name>
    <name type="common">yellow star-thistle</name>
    <dbReference type="NCBI Taxonomy" id="347529"/>
    <lineage>
        <taxon>Eukaryota</taxon>
        <taxon>Viridiplantae</taxon>
        <taxon>Streptophyta</taxon>
        <taxon>Embryophyta</taxon>
        <taxon>Tracheophyta</taxon>
        <taxon>Spermatophyta</taxon>
        <taxon>Magnoliopsida</taxon>
        <taxon>eudicotyledons</taxon>
        <taxon>Gunneridae</taxon>
        <taxon>Pentapetalae</taxon>
        <taxon>asterids</taxon>
        <taxon>campanulids</taxon>
        <taxon>Asterales</taxon>
        <taxon>Asteraceae</taxon>
        <taxon>Carduoideae</taxon>
        <taxon>Cardueae</taxon>
        <taxon>Centaureinae</taxon>
        <taxon>Centaurea</taxon>
    </lineage>
</organism>
<dbReference type="GO" id="GO:0015074">
    <property type="term" value="P:DNA integration"/>
    <property type="evidence" value="ECO:0007669"/>
    <property type="project" value="InterPro"/>
</dbReference>
<dbReference type="InterPro" id="IPR036875">
    <property type="entry name" value="Znf_CCHC_sf"/>
</dbReference>
<protein>
    <recommendedName>
        <fullName evidence="8">Polyprotein</fullName>
    </recommendedName>
</protein>
<dbReference type="AlphaFoldDB" id="A0AA38SJX7"/>
<dbReference type="InterPro" id="IPR001878">
    <property type="entry name" value="Znf_CCHC"/>
</dbReference>
<dbReference type="InterPro" id="IPR054722">
    <property type="entry name" value="PolX-like_BBD"/>
</dbReference>
<dbReference type="PROSITE" id="PS50158">
    <property type="entry name" value="ZF_CCHC"/>
    <property type="match status" value="1"/>
</dbReference>
<dbReference type="GO" id="GO:0008270">
    <property type="term" value="F:zinc ion binding"/>
    <property type="evidence" value="ECO:0007669"/>
    <property type="project" value="UniProtKB-KW"/>
</dbReference>
<dbReference type="SUPFAM" id="SSF57756">
    <property type="entry name" value="Retrovirus zinc finger-like domains"/>
    <property type="match status" value="1"/>
</dbReference>
<dbReference type="GO" id="GO:0003676">
    <property type="term" value="F:nucleic acid binding"/>
    <property type="evidence" value="ECO:0007669"/>
    <property type="project" value="InterPro"/>
</dbReference>
<reference evidence="6" key="1">
    <citation type="submission" date="2023-03" db="EMBL/GenBank/DDBJ databases">
        <title>Chromosome-scale reference genome and RAD-based genetic map of yellow starthistle (Centaurea solstitialis) reveal putative structural variation and QTLs associated with invader traits.</title>
        <authorList>
            <person name="Reatini B."/>
            <person name="Cang F.A."/>
            <person name="Jiang Q."/>
            <person name="Mckibben M.T.W."/>
            <person name="Barker M.S."/>
            <person name="Rieseberg L.H."/>
            <person name="Dlugosch K.M."/>
        </authorList>
    </citation>
    <scope>NUCLEOTIDE SEQUENCE</scope>
    <source>
        <strain evidence="6">CAN-66</strain>
        <tissue evidence="6">Leaf</tissue>
    </source>
</reference>
<feature type="compositionally biased region" description="Polar residues" evidence="3">
    <location>
        <begin position="243"/>
        <end position="253"/>
    </location>
</feature>
<dbReference type="Pfam" id="PF00098">
    <property type="entry name" value="zf-CCHC"/>
    <property type="match status" value="1"/>
</dbReference>
<keyword evidence="1" id="KW-0378">Hydrolase</keyword>
<feature type="domain" description="Integrase catalytic" evidence="5">
    <location>
        <begin position="524"/>
        <end position="688"/>
    </location>
</feature>
<dbReference type="Pfam" id="PF13976">
    <property type="entry name" value="gag_pre-integrs"/>
    <property type="match status" value="1"/>
</dbReference>
<dbReference type="Pfam" id="PF07727">
    <property type="entry name" value="RVT_2"/>
    <property type="match status" value="1"/>
</dbReference>
<dbReference type="Pfam" id="PF00665">
    <property type="entry name" value="rve"/>
    <property type="match status" value="1"/>
</dbReference>
<accession>A0AA38SJX7</accession>
<dbReference type="PROSITE" id="PS50994">
    <property type="entry name" value="INTEGRASE"/>
    <property type="match status" value="1"/>
</dbReference>
<dbReference type="Pfam" id="PF22936">
    <property type="entry name" value="Pol_BBD"/>
    <property type="match status" value="1"/>
</dbReference>
<dbReference type="SMART" id="SM00343">
    <property type="entry name" value="ZnF_C2HC"/>
    <property type="match status" value="1"/>
</dbReference>
<proteinExistence type="predicted"/>
<comment type="caution">
    <text evidence="6">The sequence shown here is derived from an EMBL/GenBank/DDBJ whole genome shotgun (WGS) entry which is preliminary data.</text>
</comment>
<dbReference type="InterPro" id="IPR013103">
    <property type="entry name" value="RVT_2"/>
</dbReference>
<dbReference type="InterPro" id="IPR001584">
    <property type="entry name" value="Integrase_cat-core"/>
</dbReference>
<evidence type="ECO:0008006" key="8">
    <source>
        <dbReference type="Google" id="ProtNLM"/>
    </source>
</evidence>
<dbReference type="PANTHER" id="PTHR47592:SF27">
    <property type="entry name" value="OS08G0421700 PROTEIN"/>
    <property type="match status" value="1"/>
</dbReference>
<evidence type="ECO:0000256" key="1">
    <source>
        <dbReference type="ARBA" id="ARBA00022750"/>
    </source>
</evidence>
<sequence>MSSGIVTSTVNATTGFVPPPVITATTTVTTTPLPNTLANHAEKPEKFSGLNFRRWQQKMFFYLTTLNLARFLIEVPPQIAEGESDVQTVSAVEAWKHSEFLCRNYVLNGLADALYNVYCKVSTAKELWESLDRKYKTEDAGTKKHAVARFLEFKMIDSKTVMSQIQDLQVMIHDVLAEGMTVSETFQVAAMIEKLPPGWIDFKNYLKHKRKEMTVEELVVRLRIEEDNRKALKGGYNAESSKANVVEEGQSSKAKGKRIDKGKAKAKSLGPKRGTFKKKFKCYNCGQAGHKAVDCKQPKKDNPRQANMMDEDLVAMVMDFSTMMISEVNMVGANAKEWWVDTGATRHVCYDKNSFHTFKEVNDDQKLFMGNAATAEIKGIGEVVLRMTSGKELKLKDVLFVPELRKNLVSGWLLNKVGFKLVFESDKFVLSKNGMYVGKGYAMNGMFKLNVMVVNVMNKNASTSAYMLEFSNMWHGRLGHVNFNSIQRLSKLNCIPNCDFDSKYKCPVCVEAKLTRTSFQSIDRKTEPLDLIHTDVCDLKSISTRGGNKYFITFIDDSTKYCYIYLLKSKDEAIDKFVVYKTEVENQLNKKIKVVRSDRGGEYVSPFAEFCSQNGIRHEFTAPYSHQQNGIAERKNRTLKEMVNAMLISSGVDQNLWGEAVLSANYLLNKIPRKKKDESPYELWMGRKPSYKYLRVWGCLAKVAVPPPKEDEEQPRRSKRARVEKSFGPDFLTYMVESEPKTYREAVTSSEGPQWKEAIKSEIDSILQNHTWELVDLPPSCKPLGYRWIFKKKMKADGTIDKYKARLVIKGYRQKEGLDYFDTYSPVTRITSIRLVLAIAAIRNMQIHQMDVKTAFLNGELDEEIYMEQPEGFVAQGKENKVCKLVKSLYGLKQAPKQWHQKFDQAMLESGFKISECDKCVYMKDTTHGYVILCLYVDDMLIIGSDDKMIRSTKDMLKSKFDMKDMGLADVILGIKITRTQNGLVLSQTHYVDKILEKFNQGDTSIARTPIDTSQHLSKNRGDSVAQVEYSRIIGSLMYLMSCTRPDLAYAVSRLSRYTSNPSVEHWKSITRLLRYLRYTREYGLHYGRYPAVIEGYSDANWISDIKDSRSISGYVFTLAGAAISWKSSKQTVIARSTMEYEFIALDKSGEEAEWLR</sequence>
<evidence type="ECO:0000256" key="3">
    <source>
        <dbReference type="SAM" id="MobiDB-lite"/>
    </source>
</evidence>
<name>A0AA38SJX7_9ASTR</name>
<feature type="region of interest" description="Disordered" evidence="3">
    <location>
        <begin position="243"/>
        <end position="270"/>
    </location>
</feature>
<evidence type="ECO:0000259" key="5">
    <source>
        <dbReference type="PROSITE" id="PS50994"/>
    </source>
</evidence>
<keyword evidence="2" id="KW-0863">Zinc-finger</keyword>
<keyword evidence="2" id="KW-0862">Zinc</keyword>
<gene>
    <name evidence="6" type="ORF">OSB04_023470</name>
</gene>
<dbReference type="SUPFAM" id="SSF56672">
    <property type="entry name" value="DNA/RNA polymerases"/>
    <property type="match status" value="1"/>
</dbReference>
<dbReference type="InterPro" id="IPR012337">
    <property type="entry name" value="RNaseH-like_sf"/>
</dbReference>
<dbReference type="GO" id="GO:0004190">
    <property type="term" value="F:aspartic-type endopeptidase activity"/>
    <property type="evidence" value="ECO:0007669"/>
    <property type="project" value="UniProtKB-KW"/>
</dbReference>
<keyword evidence="2" id="KW-0479">Metal-binding</keyword>
<dbReference type="SUPFAM" id="SSF53098">
    <property type="entry name" value="Ribonuclease H-like"/>
    <property type="match status" value="1"/>
</dbReference>